<keyword evidence="1" id="KW-1133">Transmembrane helix</keyword>
<feature type="transmembrane region" description="Helical" evidence="1">
    <location>
        <begin position="90"/>
        <end position="115"/>
    </location>
</feature>
<keyword evidence="1" id="KW-0472">Membrane</keyword>
<dbReference type="OrthoDB" id="6512143at2759"/>
<dbReference type="Proteomes" id="UP000194236">
    <property type="component" value="Unassembled WGS sequence"/>
</dbReference>
<evidence type="ECO:0000256" key="1">
    <source>
        <dbReference type="SAM" id="Phobius"/>
    </source>
</evidence>
<accession>A0A1Y3BEY5</accession>
<feature type="transmembrane region" description="Helical" evidence="1">
    <location>
        <begin position="20"/>
        <end position="37"/>
    </location>
</feature>
<evidence type="ECO:0000313" key="2">
    <source>
        <dbReference type="EMBL" id="OTF79412.1"/>
    </source>
</evidence>
<evidence type="ECO:0000313" key="3">
    <source>
        <dbReference type="Proteomes" id="UP000194236"/>
    </source>
</evidence>
<feature type="transmembrane region" description="Helical" evidence="1">
    <location>
        <begin position="121"/>
        <end position="142"/>
    </location>
</feature>
<name>A0A1Y3BEY5_EURMA</name>
<gene>
    <name evidence="2" type="ORF">BLA29_007223</name>
</gene>
<dbReference type="AlphaFoldDB" id="A0A1Y3BEY5"/>
<reference evidence="2 3" key="1">
    <citation type="submission" date="2017-03" db="EMBL/GenBank/DDBJ databases">
        <title>Genome Survey of Euroglyphus maynei.</title>
        <authorList>
            <person name="Arlian L.G."/>
            <person name="Morgan M.S."/>
            <person name="Rider S.D."/>
        </authorList>
    </citation>
    <scope>NUCLEOTIDE SEQUENCE [LARGE SCALE GENOMIC DNA]</scope>
    <source>
        <strain evidence="2">Arlian Lab</strain>
        <tissue evidence="2">Whole body</tissue>
    </source>
</reference>
<sequence length="207" mass="24435">MLWLAIWHPISLEWCWYASSGSYQFSAFIFAVKYYLITKQKSLQKKMHRFYIRLIREKRIVLPERQYEFVKMNQTFVKLQKEIVINDQQLARFLSISFTVCSLALTYLTCVLFLASMPIQFIILYVIIYVAHLLSLSTFIFYGSQIEKINRNFLHYNRKCLGNEHQFVKNKCLLKHETVTSTMLESPIGIMLMNGTVITSKTQVDVC</sequence>
<organism evidence="2 3">
    <name type="scientific">Euroglyphus maynei</name>
    <name type="common">Mayne's house dust mite</name>
    <dbReference type="NCBI Taxonomy" id="6958"/>
    <lineage>
        <taxon>Eukaryota</taxon>
        <taxon>Metazoa</taxon>
        <taxon>Ecdysozoa</taxon>
        <taxon>Arthropoda</taxon>
        <taxon>Chelicerata</taxon>
        <taxon>Arachnida</taxon>
        <taxon>Acari</taxon>
        <taxon>Acariformes</taxon>
        <taxon>Sarcoptiformes</taxon>
        <taxon>Astigmata</taxon>
        <taxon>Psoroptidia</taxon>
        <taxon>Analgoidea</taxon>
        <taxon>Pyroglyphidae</taxon>
        <taxon>Pyroglyphinae</taxon>
        <taxon>Euroglyphus</taxon>
    </lineage>
</organism>
<comment type="caution">
    <text evidence="2">The sequence shown here is derived from an EMBL/GenBank/DDBJ whole genome shotgun (WGS) entry which is preliminary data.</text>
</comment>
<dbReference type="EMBL" id="MUJZ01023228">
    <property type="protein sequence ID" value="OTF79412.1"/>
    <property type="molecule type" value="Genomic_DNA"/>
</dbReference>
<proteinExistence type="predicted"/>
<keyword evidence="3" id="KW-1185">Reference proteome</keyword>
<keyword evidence="1" id="KW-0812">Transmembrane</keyword>
<protein>
    <submittedName>
        <fullName evidence="2">Uncharacterized protein</fullName>
    </submittedName>
</protein>